<keyword evidence="2" id="KW-1185">Reference proteome</keyword>
<name>A0ABS6VHS0_9GAMM</name>
<accession>A0ABS6VHS0</accession>
<organism evidence="1 2">
    <name type="scientific">Pantoea allii</name>
    <dbReference type="NCBI Taxonomy" id="574096"/>
    <lineage>
        <taxon>Bacteria</taxon>
        <taxon>Pseudomonadati</taxon>
        <taxon>Pseudomonadota</taxon>
        <taxon>Gammaproteobacteria</taxon>
        <taxon>Enterobacterales</taxon>
        <taxon>Erwiniaceae</taxon>
        <taxon>Pantoea</taxon>
    </lineage>
</organism>
<sequence>MNQTHSVPEIYNPDISYSKKCEIIGQLCRAFALHKGITLIALRDDLKNKLHVDFDNLENNTVGMLLLYEYLYSLRPAACSYNHQNQFH</sequence>
<reference evidence="1 2" key="1">
    <citation type="submission" date="2021-07" db="EMBL/GenBank/DDBJ databases">
        <title>A novel phosphonate cluster across the Pantoea species complex is important for pathogenicity in onion.</title>
        <authorList>
            <person name="Zhao M."/>
            <person name="Stice S."/>
            <person name="Shin G.Y."/>
            <person name="Coutinho T."/>
            <person name="Gitaitis R."/>
            <person name="Kvitko B."/>
            <person name="Dutta B."/>
        </authorList>
    </citation>
    <scope>NUCLEOTIDE SEQUENCE [LARGE SCALE GENOMIC DNA]</scope>
    <source>
        <strain evidence="1 2">BD 382</strain>
    </source>
</reference>
<proteinExistence type="predicted"/>
<dbReference type="EMBL" id="JAHVXZ010000008">
    <property type="protein sequence ID" value="MBW1258606.1"/>
    <property type="molecule type" value="Genomic_DNA"/>
</dbReference>
<gene>
    <name evidence="1" type="ORF">KYI95_15615</name>
</gene>
<protein>
    <submittedName>
        <fullName evidence="1">Uncharacterized protein</fullName>
    </submittedName>
</protein>
<dbReference type="Proteomes" id="UP001197236">
    <property type="component" value="Unassembled WGS sequence"/>
</dbReference>
<evidence type="ECO:0000313" key="1">
    <source>
        <dbReference type="EMBL" id="MBW1258606.1"/>
    </source>
</evidence>
<comment type="caution">
    <text evidence="1">The sequence shown here is derived from an EMBL/GenBank/DDBJ whole genome shotgun (WGS) entry which is preliminary data.</text>
</comment>
<evidence type="ECO:0000313" key="2">
    <source>
        <dbReference type="Proteomes" id="UP001197236"/>
    </source>
</evidence>
<dbReference type="RefSeq" id="WP_218995769.1">
    <property type="nucleotide sequence ID" value="NZ_JAHVXU010000009.1"/>
</dbReference>